<comment type="caution">
    <text evidence="2">The sequence shown here is derived from an EMBL/GenBank/DDBJ whole genome shotgun (WGS) entry which is preliminary data.</text>
</comment>
<dbReference type="EMBL" id="WTXG01000018">
    <property type="protein sequence ID" value="KAI0300537.1"/>
    <property type="molecule type" value="Genomic_DNA"/>
</dbReference>
<sequence length="322" mass="34470">MAPRDVGPERERERSRSRHRERSAETRSRRRDGESERDRHRRKRDRHRRDAVGRGEEDTAEPAVLAGDEPLIGNALGIQPGSLHPSQGLYASVAPPVTSTSGSARHHNSYPSTSRVGGSPSTPPATGHETAPAIVTTVSISGSRHREVLQNHSAAASHTHRFDPGSRWADPVSRPSSTPTGPLLSSWVAPDLTNPSLNTLGLSAPAQDASGVNSQTFPVVSSSIALTTRDSVSSWGTEDSGPTQGDLFSTLRPLASAPADGDLPVGDLFPGLHGSLYPDCESKTTARACFNARSRHRHPITLSSLPPFAFPDCIRLTNIVCF</sequence>
<gene>
    <name evidence="2" type="ORF">B0F90DRAFT_427711</name>
</gene>
<feature type="compositionally biased region" description="Basic and acidic residues" evidence="1">
    <location>
        <begin position="48"/>
        <end position="57"/>
    </location>
</feature>
<feature type="compositionally biased region" description="Low complexity" evidence="1">
    <location>
        <begin position="173"/>
        <end position="185"/>
    </location>
</feature>
<feature type="region of interest" description="Disordered" evidence="1">
    <location>
        <begin position="149"/>
        <end position="185"/>
    </location>
</feature>
<keyword evidence="3" id="KW-1185">Reference proteome</keyword>
<dbReference type="Proteomes" id="UP001203297">
    <property type="component" value="Unassembled WGS sequence"/>
</dbReference>
<name>A0AAD4QM20_9AGAM</name>
<feature type="compositionally biased region" description="Basic and acidic residues" evidence="1">
    <location>
        <begin position="1"/>
        <end position="14"/>
    </location>
</feature>
<protein>
    <submittedName>
        <fullName evidence="2">Uncharacterized protein</fullName>
    </submittedName>
</protein>
<accession>A0AAD4QM20</accession>
<feature type="compositionally biased region" description="Polar residues" evidence="1">
    <location>
        <begin position="97"/>
        <end position="120"/>
    </location>
</feature>
<feature type="compositionally biased region" description="Basic and acidic residues" evidence="1">
    <location>
        <begin position="22"/>
        <end position="38"/>
    </location>
</feature>
<feature type="region of interest" description="Disordered" evidence="1">
    <location>
        <begin position="87"/>
        <end position="130"/>
    </location>
</feature>
<dbReference type="AlphaFoldDB" id="A0AAD4QM20"/>
<feature type="region of interest" description="Disordered" evidence="1">
    <location>
        <begin position="1"/>
        <end position="68"/>
    </location>
</feature>
<proteinExistence type="predicted"/>
<evidence type="ECO:0000313" key="3">
    <source>
        <dbReference type="Proteomes" id="UP001203297"/>
    </source>
</evidence>
<evidence type="ECO:0000313" key="2">
    <source>
        <dbReference type="EMBL" id="KAI0300537.1"/>
    </source>
</evidence>
<reference evidence="2" key="1">
    <citation type="journal article" date="2022" name="New Phytol.">
        <title>Evolutionary transition to the ectomycorrhizal habit in the genomes of a hyperdiverse lineage of mushroom-forming fungi.</title>
        <authorList>
            <person name="Looney B."/>
            <person name="Miyauchi S."/>
            <person name="Morin E."/>
            <person name="Drula E."/>
            <person name="Courty P.E."/>
            <person name="Kohler A."/>
            <person name="Kuo A."/>
            <person name="LaButti K."/>
            <person name="Pangilinan J."/>
            <person name="Lipzen A."/>
            <person name="Riley R."/>
            <person name="Andreopoulos W."/>
            <person name="He G."/>
            <person name="Johnson J."/>
            <person name="Nolan M."/>
            <person name="Tritt A."/>
            <person name="Barry K.W."/>
            <person name="Grigoriev I.V."/>
            <person name="Nagy L.G."/>
            <person name="Hibbett D."/>
            <person name="Henrissat B."/>
            <person name="Matheny P.B."/>
            <person name="Labbe J."/>
            <person name="Martin F.M."/>
        </authorList>
    </citation>
    <scope>NUCLEOTIDE SEQUENCE</scope>
    <source>
        <strain evidence="2">BPL690</strain>
    </source>
</reference>
<evidence type="ECO:0000256" key="1">
    <source>
        <dbReference type="SAM" id="MobiDB-lite"/>
    </source>
</evidence>
<organism evidence="2 3">
    <name type="scientific">Multifurca ochricompacta</name>
    <dbReference type="NCBI Taxonomy" id="376703"/>
    <lineage>
        <taxon>Eukaryota</taxon>
        <taxon>Fungi</taxon>
        <taxon>Dikarya</taxon>
        <taxon>Basidiomycota</taxon>
        <taxon>Agaricomycotina</taxon>
        <taxon>Agaricomycetes</taxon>
        <taxon>Russulales</taxon>
        <taxon>Russulaceae</taxon>
        <taxon>Multifurca</taxon>
    </lineage>
</organism>